<dbReference type="InterPro" id="IPR027417">
    <property type="entry name" value="P-loop_NTPase"/>
</dbReference>
<dbReference type="AlphaFoldDB" id="A0AA38GP23"/>
<keyword evidence="3" id="KW-1185">Reference proteome</keyword>
<feature type="domain" description="DNA2/NAM7 helicase helicase" evidence="1">
    <location>
        <begin position="185"/>
        <end position="323"/>
    </location>
</feature>
<dbReference type="EMBL" id="JAHRHJ020000002">
    <property type="protein sequence ID" value="KAH9325859.1"/>
    <property type="molecule type" value="Genomic_DNA"/>
</dbReference>
<dbReference type="Proteomes" id="UP000824469">
    <property type="component" value="Unassembled WGS sequence"/>
</dbReference>
<reference evidence="2 3" key="1">
    <citation type="journal article" date="2021" name="Nat. Plants">
        <title>The Taxus genome provides insights into paclitaxel biosynthesis.</title>
        <authorList>
            <person name="Xiong X."/>
            <person name="Gou J."/>
            <person name="Liao Q."/>
            <person name="Li Y."/>
            <person name="Zhou Q."/>
            <person name="Bi G."/>
            <person name="Li C."/>
            <person name="Du R."/>
            <person name="Wang X."/>
            <person name="Sun T."/>
            <person name="Guo L."/>
            <person name="Liang H."/>
            <person name="Lu P."/>
            <person name="Wu Y."/>
            <person name="Zhang Z."/>
            <person name="Ro D.K."/>
            <person name="Shang Y."/>
            <person name="Huang S."/>
            <person name="Yan J."/>
        </authorList>
    </citation>
    <scope>NUCLEOTIDE SEQUENCE [LARGE SCALE GENOMIC DNA]</scope>
    <source>
        <strain evidence="2">Ta-2019</strain>
    </source>
</reference>
<evidence type="ECO:0000259" key="1">
    <source>
        <dbReference type="Pfam" id="PF13086"/>
    </source>
</evidence>
<evidence type="ECO:0000313" key="3">
    <source>
        <dbReference type="Proteomes" id="UP000824469"/>
    </source>
</evidence>
<accession>A0AA38GP23</accession>
<proteinExistence type="predicted"/>
<evidence type="ECO:0000313" key="2">
    <source>
        <dbReference type="EMBL" id="KAH9325859.1"/>
    </source>
</evidence>
<name>A0AA38GP23_TAXCH</name>
<sequence>MAIGAVAERSNGHAHAHQARLQKIVLSWDYFQLFKTSKARNIKNDEGSTALRKVSSSFKDINDYLSVFEPLLLEEIKAQIIRGGEEPGAMDPQAVLSESCEKANEFYTATIRVETSKDFGENDLLLLSKEKLSSLSTILREYTALQSVGSLPFADLIISAQTKKIESNASWNIPKPLMECLESNHNESQLEAIQAGLSRNPIVLIQGPPGTGKTQTILGILGAVLHAIPARMPSKGDTLTVQHRPELSFGDKFESWMKASPWMIGMNPRDMIMPMDGDDGFYPTTGNDFKPEVVAAKRKHRVHVLVCAPSNSALDEIVLRLMNI</sequence>
<dbReference type="Gene3D" id="3.40.50.300">
    <property type="entry name" value="P-loop containing nucleotide triphosphate hydrolases"/>
    <property type="match status" value="1"/>
</dbReference>
<dbReference type="SUPFAM" id="SSF52540">
    <property type="entry name" value="P-loop containing nucleoside triphosphate hydrolases"/>
    <property type="match status" value="1"/>
</dbReference>
<gene>
    <name evidence="2" type="ORF">KI387_006037</name>
</gene>
<feature type="non-terminal residue" evidence="2">
    <location>
        <position position="1"/>
    </location>
</feature>
<dbReference type="PANTHER" id="PTHR10887">
    <property type="entry name" value="DNA2/NAM7 HELICASE FAMILY"/>
    <property type="match status" value="1"/>
</dbReference>
<dbReference type="InterPro" id="IPR045055">
    <property type="entry name" value="DNA2/NAM7-like"/>
</dbReference>
<dbReference type="GO" id="GO:0004386">
    <property type="term" value="F:helicase activity"/>
    <property type="evidence" value="ECO:0007669"/>
    <property type="project" value="InterPro"/>
</dbReference>
<protein>
    <recommendedName>
        <fullName evidence="1">DNA2/NAM7 helicase helicase domain-containing protein</fullName>
    </recommendedName>
</protein>
<dbReference type="PANTHER" id="PTHR10887:SF538">
    <property type="entry name" value="HELICASE MAGATAMA 3-RELATED"/>
    <property type="match status" value="1"/>
</dbReference>
<organism evidence="2 3">
    <name type="scientific">Taxus chinensis</name>
    <name type="common">Chinese yew</name>
    <name type="synonym">Taxus wallichiana var. chinensis</name>
    <dbReference type="NCBI Taxonomy" id="29808"/>
    <lineage>
        <taxon>Eukaryota</taxon>
        <taxon>Viridiplantae</taxon>
        <taxon>Streptophyta</taxon>
        <taxon>Embryophyta</taxon>
        <taxon>Tracheophyta</taxon>
        <taxon>Spermatophyta</taxon>
        <taxon>Pinopsida</taxon>
        <taxon>Pinidae</taxon>
        <taxon>Conifers II</taxon>
        <taxon>Cupressales</taxon>
        <taxon>Taxaceae</taxon>
        <taxon>Taxus</taxon>
    </lineage>
</organism>
<dbReference type="InterPro" id="IPR041677">
    <property type="entry name" value="DNA2/NAM7_AAA_11"/>
</dbReference>
<dbReference type="Pfam" id="PF13086">
    <property type="entry name" value="AAA_11"/>
    <property type="match status" value="1"/>
</dbReference>
<comment type="caution">
    <text evidence="2">The sequence shown here is derived from an EMBL/GenBank/DDBJ whole genome shotgun (WGS) entry which is preliminary data.</text>
</comment>